<feature type="domain" description="Sugar 3,4-ketoisomerase QdtA cupin" evidence="1">
    <location>
        <begin position="5"/>
        <end position="133"/>
    </location>
</feature>
<reference evidence="2 3" key="1">
    <citation type="submission" date="2018-08" db="EMBL/GenBank/DDBJ databases">
        <title>A genome reference for cultivated species of the human gut microbiota.</title>
        <authorList>
            <person name="Zou Y."/>
            <person name="Xue W."/>
            <person name="Luo G."/>
        </authorList>
    </citation>
    <scope>NUCLEOTIDE SEQUENCE [LARGE SCALE GENOMIC DNA]</scope>
    <source>
        <strain evidence="2 3">AF37-12</strain>
    </source>
</reference>
<proteinExistence type="predicted"/>
<sequence length="138" mass="15992">MTINDVKLIELPKFADPRGNLSFAEQNNHVPFTIRRTYWIYDVPGGESRGGHAYKETSEFIIAISGGFDVTVDDGKEKNTFTLNRSYYGLYIPKGLWRKMENFSTNSFALEFADTKYDRNDYVEDYDEYLKIKSNGEI</sequence>
<dbReference type="Gene3D" id="2.60.120.10">
    <property type="entry name" value="Jelly Rolls"/>
    <property type="match status" value="1"/>
</dbReference>
<dbReference type="Pfam" id="PF05523">
    <property type="entry name" value="FdtA"/>
    <property type="match status" value="1"/>
</dbReference>
<dbReference type="InterPro" id="IPR011051">
    <property type="entry name" value="RmlC_Cupin_sf"/>
</dbReference>
<evidence type="ECO:0000259" key="1">
    <source>
        <dbReference type="Pfam" id="PF05523"/>
    </source>
</evidence>
<evidence type="ECO:0000313" key="3">
    <source>
        <dbReference type="Proteomes" id="UP000283616"/>
    </source>
</evidence>
<accession>A0A415LYY8</accession>
<dbReference type="InterPro" id="IPR008894">
    <property type="entry name" value="QdtA_cupin_dom"/>
</dbReference>
<dbReference type="InterPro" id="IPR014710">
    <property type="entry name" value="RmlC-like_jellyroll"/>
</dbReference>
<comment type="caution">
    <text evidence="2">The sequence shown here is derived from an EMBL/GenBank/DDBJ whole genome shotgun (WGS) entry which is preliminary data.</text>
</comment>
<dbReference type="SUPFAM" id="SSF51182">
    <property type="entry name" value="RmlC-like cupins"/>
    <property type="match status" value="1"/>
</dbReference>
<dbReference type="AlphaFoldDB" id="A0A415LYY8"/>
<dbReference type="Proteomes" id="UP000283616">
    <property type="component" value="Unassembled WGS sequence"/>
</dbReference>
<name>A0A415LYY8_BACT4</name>
<gene>
    <name evidence="2" type="ORF">DW011_14270</name>
</gene>
<organism evidence="2 3">
    <name type="scientific">Bacteroides thetaiotaomicron</name>
    <dbReference type="NCBI Taxonomy" id="818"/>
    <lineage>
        <taxon>Bacteria</taxon>
        <taxon>Pseudomonadati</taxon>
        <taxon>Bacteroidota</taxon>
        <taxon>Bacteroidia</taxon>
        <taxon>Bacteroidales</taxon>
        <taxon>Bacteroidaceae</taxon>
        <taxon>Bacteroides</taxon>
    </lineage>
</organism>
<dbReference type="EMBL" id="QROV01000016">
    <property type="protein sequence ID" value="RHL57461.1"/>
    <property type="molecule type" value="Genomic_DNA"/>
</dbReference>
<dbReference type="RefSeq" id="WP_118417691.1">
    <property type="nucleotide sequence ID" value="NZ_JBLHBM010000003.1"/>
</dbReference>
<protein>
    <submittedName>
        <fullName evidence="2">WxcM-like domain-containing protein</fullName>
    </submittedName>
</protein>
<dbReference type="CDD" id="cd20292">
    <property type="entry name" value="cupin_QdtA-like"/>
    <property type="match status" value="1"/>
</dbReference>
<evidence type="ECO:0000313" key="2">
    <source>
        <dbReference type="EMBL" id="RHL57461.1"/>
    </source>
</evidence>